<evidence type="ECO:0000313" key="22">
    <source>
        <dbReference type="RefSeq" id="XP_011497273.1"/>
    </source>
</evidence>
<keyword evidence="6" id="KW-0413">Isomerase</keyword>
<keyword evidence="5" id="KW-0819">tRNA processing</keyword>
<keyword evidence="4" id="KW-0507">mRNA processing</keyword>
<dbReference type="CTD" id="80324"/>
<keyword evidence="7" id="KW-0539">Nucleus</keyword>
<dbReference type="InterPro" id="IPR041708">
    <property type="entry name" value="PUS1/PUS2-like"/>
</dbReference>
<comment type="subunit">
    <text evidence="11">Monomer. Forms a complex with RARG and the SRA1 RNA in the nucleus.</text>
</comment>
<dbReference type="InterPro" id="IPR001406">
    <property type="entry name" value="PsdUridine_synth_TruA"/>
</dbReference>
<dbReference type="AlphaFoldDB" id="A0AAJ6YFT8"/>
<dbReference type="HAMAP" id="MF_00171">
    <property type="entry name" value="TruA"/>
    <property type="match status" value="1"/>
</dbReference>
<evidence type="ECO:0000256" key="17">
    <source>
        <dbReference type="ARBA" id="ARBA00081344"/>
    </source>
</evidence>
<evidence type="ECO:0000256" key="13">
    <source>
        <dbReference type="ARBA" id="ARBA00068582"/>
    </source>
</evidence>
<dbReference type="GeneID" id="105361719"/>
<evidence type="ECO:0000259" key="20">
    <source>
        <dbReference type="Pfam" id="PF01416"/>
    </source>
</evidence>
<dbReference type="GO" id="GO:0005634">
    <property type="term" value="C:nucleus"/>
    <property type="evidence" value="ECO:0007669"/>
    <property type="project" value="UniProtKB-SubCell"/>
</dbReference>
<dbReference type="Gene3D" id="3.30.70.660">
    <property type="entry name" value="Pseudouridine synthase I, catalytic domain, C-terminal subdomain"/>
    <property type="match status" value="1"/>
</dbReference>
<feature type="non-terminal residue" evidence="22">
    <location>
        <position position="387"/>
    </location>
</feature>
<evidence type="ECO:0000256" key="4">
    <source>
        <dbReference type="ARBA" id="ARBA00022664"/>
    </source>
</evidence>
<accession>A0AAJ6YFT8</accession>
<evidence type="ECO:0000256" key="11">
    <source>
        <dbReference type="ARBA" id="ARBA00064589"/>
    </source>
</evidence>
<dbReference type="InterPro" id="IPR020103">
    <property type="entry name" value="PsdUridine_synth_cat_dom_sf"/>
</dbReference>
<dbReference type="Pfam" id="PF01416">
    <property type="entry name" value="PseudoU_synth_1"/>
    <property type="match status" value="1"/>
</dbReference>
<keyword evidence="21" id="KW-1185">Reference proteome</keyword>
<dbReference type="FunFam" id="3.30.70.580:FF:000002">
    <property type="entry name" value="tRNA pseudouridine synthase"/>
    <property type="match status" value="1"/>
</dbReference>
<evidence type="ECO:0000256" key="5">
    <source>
        <dbReference type="ARBA" id="ARBA00022694"/>
    </source>
</evidence>
<evidence type="ECO:0000256" key="12">
    <source>
        <dbReference type="ARBA" id="ARBA00066509"/>
    </source>
</evidence>
<name>A0AAJ6YFT8_9HYME</name>
<evidence type="ECO:0000256" key="1">
    <source>
        <dbReference type="ARBA" id="ARBA00001166"/>
    </source>
</evidence>
<dbReference type="GO" id="GO:1990481">
    <property type="term" value="P:mRNA pseudouridine synthesis"/>
    <property type="evidence" value="ECO:0007669"/>
    <property type="project" value="TreeGrafter"/>
</dbReference>
<dbReference type="RefSeq" id="XP_011497273.1">
    <property type="nucleotide sequence ID" value="XM_011498971.1"/>
</dbReference>
<comment type="catalytic activity">
    <reaction evidence="8">
        <text>a uridine in tRNA = a pseudouridine in tRNA</text>
        <dbReference type="Rhea" id="RHEA:54572"/>
        <dbReference type="Rhea" id="RHEA-COMP:13339"/>
        <dbReference type="Rhea" id="RHEA-COMP:13934"/>
        <dbReference type="ChEBI" id="CHEBI:65314"/>
        <dbReference type="ChEBI" id="CHEBI:65315"/>
    </reaction>
</comment>
<dbReference type="GO" id="GO:0160147">
    <property type="term" value="F:tRNA pseudouridine(38-40) synthase activity"/>
    <property type="evidence" value="ECO:0007669"/>
    <property type="project" value="UniProtKB-EC"/>
</dbReference>
<dbReference type="InterPro" id="IPR020097">
    <property type="entry name" value="PsdUridine_synth_TruA_a/b_dom"/>
</dbReference>
<dbReference type="KEGG" id="csol:105361719"/>
<evidence type="ECO:0000256" key="3">
    <source>
        <dbReference type="ARBA" id="ARBA00009375"/>
    </source>
</evidence>
<dbReference type="NCBIfam" id="TIGR00071">
    <property type="entry name" value="hisT_truA"/>
    <property type="match status" value="1"/>
</dbReference>
<evidence type="ECO:0000256" key="6">
    <source>
        <dbReference type="ARBA" id="ARBA00023235"/>
    </source>
</evidence>
<protein>
    <recommendedName>
        <fullName evidence="13">Pseudouridylate synthase 1 homolog</fullName>
        <ecNumber evidence="12">5.4.99.12</ecNumber>
    </recommendedName>
    <alternativeName>
        <fullName evidence="14">tRNA pseudouridine synthase 1</fullName>
    </alternativeName>
    <alternativeName>
        <fullName evidence="17">tRNA pseudouridine(38-40) synthase</fullName>
    </alternativeName>
    <alternativeName>
        <fullName evidence="15">tRNA pseudouridylate synthase I</fullName>
    </alternativeName>
    <alternativeName>
        <fullName evidence="16">tRNA-uridine isomerase I</fullName>
    </alternativeName>
</protein>
<feature type="active site" description="Nucleophile" evidence="18">
    <location>
        <position position="100"/>
    </location>
</feature>
<feature type="domain" description="Pseudouridine synthase I TruA alpha/beta" evidence="20">
    <location>
        <begin position="213"/>
        <end position="317"/>
    </location>
</feature>
<evidence type="ECO:0000256" key="18">
    <source>
        <dbReference type="PIRSR" id="PIRSR641708-1"/>
    </source>
</evidence>
<evidence type="ECO:0000256" key="10">
    <source>
        <dbReference type="ARBA" id="ARBA00053709"/>
    </source>
</evidence>
<evidence type="ECO:0000256" key="7">
    <source>
        <dbReference type="ARBA" id="ARBA00023242"/>
    </source>
</evidence>
<evidence type="ECO:0000256" key="19">
    <source>
        <dbReference type="PIRSR" id="PIRSR641708-2"/>
    </source>
</evidence>
<dbReference type="InterPro" id="IPR020095">
    <property type="entry name" value="PsdUridine_synth_TruA_C"/>
</dbReference>
<dbReference type="FunFam" id="3.30.70.660:FF:000002">
    <property type="entry name" value="tRNA pseudouridine synthase"/>
    <property type="match status" value="1"/>
</dbReference>
<evidence type="ECO:0000256" key="9">
    <source>
        <dbReference type="ARBA" id="ARBA00052184"/>
    </source>
</evidence>
<evidence type="ECO:0000256" key="15">
    <source>
        <dbReference type="ARBA" id="ARBA00079087"/>
    </source>
</evidence>
<sequence>MDMTQNTNININKIEKRLLNDDITNNSKKQKVDQYIRIKRKNYAMLLSYLGKNYYGMQRNPGMATVEEHLIKALLKANLINSETFGMIQTINFQRAARTDKGVSAIRQVVSLKLPEDPCKDTINNYLPEDIRVFGIKRVTKGFNSKSQCDARTYSYTIPTYAFIPENLEQFQTTANSILIEKRLIELSIINGKPYHEYRISKEKLQRLQELLKYFEGTHKFHNYTSKVLPLDPRARRYIMNFIAEEPFTINNMEFITLKIKGQSFMLHQIRKMIAIIIGIMRNIITAKELEQTFEQQKFDIYRAPSLGLMLYFVHYEYYDKRYGSDGIHEKLDWADCEKEIIEFEKNIIYNYIIDTEIKENTMLNWLAKLNTNSFILRTNEEQNLNE</sequence>
<evidence type="ECO:0000256" key="16">
    <source>
        <dbReference type="ARBA" id="ARBA00080849"/>
    </source>
</evidence>
<gene>
    <name evidence="22" type="primary">LOC105361719</name>
</gene>
<comment type="function">
    <text evidence="10">Pseudouridylate synthase that catalyzes pseudouridylation of tRNAs and mRNAs. Acts on positions 27/28 in the anticodon stem and also positions 34 and 36 in the anticodon of an intron containing tRNA. Also catalyzes pseudouridylation of mRNAs: mediates pseudouridylation of mRNAs with the consensus sequence 5'-UGUAG-3'. Acts as a regulator of pre-mRNA splicing by mediating pseudouridylation of pre-mRNAs at locations associated with alternatively spliced regions. Pseudouridylation of pre-mRNAs near splice sites directly regulates mRNA splicing and mRNA 3'-end processing. Involved in regulation of nuclear receptor activity through pseudouridylation of SRA1 mRNA.</text>
</comment>
<dbReference type="EC" id="5.4.99.12" evidence="12"/>
<comment type="catalytic activity">
    <reaction evidence="9">
        <text>uridine(38/39/40) in tRNA = pseudouridine(38/39/40) in tRNA</text>
        <dbReference type="Rhea" id="RHEA:22376"/>
        <dbReference type="Rhea" id="RHEA-COMP:10085"/>
        <dbReference type="Rhea" id="RHEA-COMP:10087"/>
        <dbReference type="ChEBI" id="CHEBI:65314"/>
        <dbReference type="ChEBI" id="CHEBI:65315"/>
        <dbReference type="EC" id="5.4.99.12"/>
    </reaction>
</comment>
<dbReference type="CDD" id="cd02568">
    <property type="entry name" value="PseudoU_synth_PUS1_PUS2"/>
    <property type="match status" value="1"/>
</dbReference>
<feature type="binding site" evidence="19">
    <location>
        <position position="154"/>
    </location>
    <ligand>
        <name>substrate</name>
    </ligand>
</feature>
<dbReference type="PANTHER" id="PTHR11142:SF4">
    <property type="entry name" value="PSEUDOURIDYLATE SYNTHASE 1 HOMOLOG"/>
    <property type="match status" value="1"/>
</dbReference>
<comment type="subcellular location">
    <subcellularLocation>
        <location evidence="2">Nucleus</location>
    </subcellularLocation>
</comment>
<evidence type="ECO:0000256" key="2">
    <source>
        <dbReference type="ARBA" id="ARBA00004123"/>
    </source>
</evidence>
<comment type="catalytic activity">
    <reaction evidence="1">
        <text>a uridine in mRNA = a pseudouridine in mRNA</text>
        <dbReference type="Rhea" id="RHEA:56644"/>
        <dbReference type="Rhea" id="RHEA-COMP:14658"/>
        <dbReference type="Rhea" id="RHEA-COMP:14659"/>
        <dbReference type="ChEBI" id="CHEBI:65314"/>
        <dbReference type="ChEBI" id="CHEBI:65315"/>
    </reaction>
</comment>
<dbReference type="SUPFAM" id="SSF55120">
    <property type="entry name" value="Pseudouridine synthase"/>
    <property type="match status" value="1"/>
</dbReference>
<evidence type="ECO:0000256" key="14">
    <source>
        <dbReference type="ARBA" id="ARBA00075153"/>
    </source>
</evidence>
<comment type="similarity">
    <text evidence="3">Belongs to the tRNA pseudouridine synthase TruA family.</text>
</comment>
<proteinExistence type="inferred from homology"/>
<evidence type="ECO:0000256" key="8">
    <source>
        <dbReference type="ARBA" id="ARBA00036943"/>
    </source>
</evidence>
<evidence type="ECO:0000313" key="21">
    <source>
        <dbReference type="Proteomes" id="UP000695007"/>
    </source>
</evidence>
<reference evidence="22" key="1">
    <citation type="submission" date="2025-08" db="UniProtKB">
        <authorList>
            <consortium name="RefSeq"/>
        </authorList>
    </citation>
    <scope>IDENTIFICATION</scope>
</reference>
<dbReference type="PANTHER" id="PTHR11142">
    <property type="entry name" value="PSEUDOURIDYLATE SYNTHASE"/>
    <property type="match status" value="1"/>
</dbReference>
<dbReference type="GO" id="GO:0006397">
    <property type="term" value="P:mRNA processing"/>
    <property type="evidence" value="ECO:0007669"/>
    <property type="project" value="UniProtKB-KW"/>
</dbReference>
<dbReference type="Gene3D" id="3.30.70.580">
    <property type="entry name" value="Pseudouridine synthase I, catalytic domain, N-terminal subdomain"/>
    <property type="match status" value="1"/>
</dbReference>
<organism evidence="21 22">
    <name type="scientific">Ceratosolen solmsi marchali</name>
    <dbReference type="NCBI Taxonomy" id="326594"/>
    <lineage>
        <taxon>Eukaryota</taxon>
        <taxon>Metazoa</taxon>
        <taxon>Ecdysozoa</taxon>
        <taxon>Arthropoda</taxon>
        <taxon>Hexapoda</taxon>
        <taxon>Insecta</taxon>
        <taxon>Pterygota</taxon>
        <taxon>Neoptera</taxon>
        <taxon>Endopterygota</taxon>
        <taxon>Hymenoptera</taxon>
        <taxon>Apocrita</taxon>
        <taxon>Proctotrupomorpha</taxon>
        <taxon>Chalcidoidea</taxon>
        <taxon>Agaonidae</taxon>
        <taxon>Agaoninae</taxon>
        <taxon>Ceratosolen</taxon>
    </lineage>
</organism>
<dbReference type="GO" id="GO:0031119">
    <property type="term" value="P:tRNA pseudouridine synthesis"/>
    <property type="evidence" value="ECO:0007669"/>
    <property type="project" value="InterPro"/>
</dbReference>
<dbReference type="Proteomes" id="UP000695007">
    <property type="component" value="Unplaced"/>
</dbReference>
<dbReference type="GO" id="GO:0003723">
    <property type="term" value="F:RNA binding"/>
    <property type="evidence" value="ECO:0007669"/>
    <property type="project" value="InterPro"/>
</dbReference>
<dbReference type="InterPro" id="IPR020094">
    <property type="entry name" value="TruA/RsuA/RluB/E/F_N"/>
</dbReference>